<comment type="subunit">
    <text evidence="3 8">Homodimer and heterodimers.</text>
</comment>
<accession>A0AAP0E4S5</accession>
<dbReference type="PANTHER" id="PTHR36488:SF8">
    <property type="entry name" value="CASP-LIKE PROTEIN 1U1"/>
    <property type="match status" value="1"/>
</dbReference>
<protein>
    <recommendedName>
        <fullName evidence="8">CASP-like protein</fullName>
    </recommendedName>
</protein>
<proteinExistence type="inferred from homology"/>
<feature type="domain" description="Casparian strip membrane protein" evidence="9">
    <location>
        <begin position="35"/>
        <end position="187"/>
    </location>
</feature>
<dbReference type="Proteomes" id="UP001420932">
    <property type="component" value="Unassembled WGS sequence"/>
</dbReference>
<dbReference type="PANTHER" id="PTHR36488">
    <property type="entry name" value="CASP-LIKE PROTEIN 1U1"/>
    <property type="match status" value="1"/>
</dbReference>
<feature type="transmembrane region" description="Helical" evidence="8">
    <location>
        <begin position="41"/>
        <end position="60"/>
    </location>
</feature>
<feature type="transmembrane region" description="Helical" evidence="8">
    <location>
        <begin position="126"/>
        <end position="153"/>
    </location>
</feature>
<dbReference type="AlphaFoldDB" id="A0AAP0E4S5"/>
<keyword evidence="4 8" id="KW-1003">Cell membrane</keyword>
<dbReference type="NCBIfam" id="TIGR01569">
    <property type="entry name" value="A_tha_TIGR01569"/>
    <property type="match status" value="1"/>
</dbReference>
<evidence type="ECO:0000256" key="7">
    <source>
        <dbReference type="ARBA" id="ARBA00023136"/>
    </source>
</evidence>
<name>A0AAP0E4S5_9MAGN</name>
<comment type="caution">
    <text evidence="10">The sequence shown here is derived from an EMBL/GenBank/DDBJ whole genome shotgun (WGS) entry which is preliminary data.</text>
</comment>
<comment type="similarity">
    <text evidence="2 8">Belongs to the Casparian strip membrane proteins (CASP) family.</text>
</comment>
<organism evidence="10 11">
    <name type="scientific">Stephania yunnanensis</name>
    <dbReference type="NCBI Taxonomy" id="152371"/>
    <lineage>
        <taxon>Eukaryota</taxon>
        <taxon>Viridiplantae</taxon>
        <taxon>Streptophyta</taxon>
        <taxon>Embryophyta</taxon>
        <taxon>Tracheophyta</taxon>
        <taxon>Spermatophyta</taxon>
        <taxon>Magnoliopsida</taxon>
        <taxon>Ranunculales</taxon>
        <taxon>Menispermaceae</taxon>
        <taxon>Menispermoideae</taxon>
        <taxon>Cissampelideae</taxon>
        <taxon>Stephania</taxon>
    </lineage>
</organism>
<evidence type="ECO:0000313" key="11">
    <source>
        <dbReference type="Proteomes" id="UP001420932"/>
    </source>
</evidence>
<evidence type="ECO:0000256" key="5">
    <source>
        <dbReference type="ARBA" id="ARBA00022692"/>
    </source>
</evidence>
<comment type="subcellular location">
    <subcellularLocation>
        <location evidence="1 8">Cell membrane</location>
        <topology evidence="1 8">Multi-pass membrane protein</topology>
    </subcellularLocation>
</comment>
<keyword evidence="7 8" id="KW-0472">Membrane</keyword>
<evidence type="ECO:0000256" key="6">
    <source>
        <dbReference type="ARBA" id="ARBA00022989"/>
    </source>
</evidence>
<reference evidence="10 11" key="1">
    <citation type="submission" date="2024-01" db="EMBL/GenBank/DDBJ databases">
        <title>Genome assemblies of Stephania.</title>
        <authorList>
            <person name="Yang L."/>
        </authorList>
    </citation>
    <scope>NUCLEOTIDE SEQUENCE [LARGE SCALE GENOMIC DNA]</scope>
    <source>
        <strain evidence="10">YNDBR</strain>
        <tissue evidence="10">Leaf</tissue>
    </source>
</reference>
<dbReference type="GO" id="GO:0005886">
    <property type="term" value="C:plasma membrane"/>
    <property type="evidence" value="ECO:0007669"/>
    <property type="project" value="UniProtKB-SubCell"/>
</dbReference>
<keyword evidence="5 8" id="KW-0812">Transmembrane</keyword>
<dbReference type="Pfam" id="PF04535">
    <property type="entry name" value="CASP_dom"/>
    <property type="match status" value="1"/>
</dbReference>
<dbReference type="InterPro" id="IPR006459">
    <property type="entry name" value="CASP/CASPL"/>
</dbReference>
<evidence type="ECO:0000313" key="10">
    <source>
        <dbReference type="EMBL" id="KAK9086571.1"/>
    </source>
</evidence>
<dbReference type="EMBL" id="JBBNAF010000013">
    <property type="protein sequence ID" value="KAK9086571.1"/>
    <property type="molecule type" value="Genomic_DNA"/>
</dbReference>
<evidence type="ECO:0000256" key="2">
    <source>
        <dbReference type="ARBA" id="ARBA00007651"/>
    </source>
</evidence>
<evidence type="ECO:0000256" key="4">
    <source>
        <dbReference type="ARBA" id="ARBA00022475"/>
    </source>
</evidence>
<feature type="transmembrane region" description="Helical" evidence="8">
    <location>
        <begin position="173"/>
        <end position="201"/>
    </location>
</feature>
<evidence type="ECO:0000256" key="3">
    <source>
        <dbReference type="ARBA" id="ARBA00011489"/>
    </source>
</evidence>
<sequence length="206" mass="21516">MAESSTLKPTNYEGATPSPMGNGSAAAAGVANANRLSSSELLLRMLAVVATLVAIIVAGISKQEKTVPMVVIPNLPALNVDVVAKWQYSSAFVFFFVSNIIALVYGIVSLIVTLGNRGKSNGWGLAILLMDLVMAALLFSSNGAAAAIGLLGYKGNSHVRWNKVCNVFGKFCAHVAGSVVVSLMGSLAFLLLVALATISLYRIKSR</sequence>
<evidence type="ECO:0000256" key="8">
    <source>
        <dbReference type="RuleBase" id="RU361233"/>
    </source>
</evidence>
<keyword evidence="11" id="KW-1185">Reference proteome</keyword>
<dbReference type="InterPro" id="IPR044173">
    <property type="entry name" value="CASPL"/>
</dbReference>
<evidence type="ECO:0000256" key="1">
    <source>
        <dbReference type="ARBA" id="ARBA00004651"/>
    </source>
</evidence>
<gene>
    <name evidence="10" type="ORF">Syun_028965</name>
</gene>
<keyword evidence="6 8" id="KW-1133">Transmembrane helix</keyword>
<feature type="transmembrane region" description="Helical" evidence="8">
    <location>
        <begin position="91"/>
        <end position="114"/>
    </location>
</feature>
<evidence type="ECO:0000259" key="9">
    <source>
        <dbReference type="Pfam" id="PF04535"/>
    </source>
</evidence>
<dbReference type="InterPro" id="IPR006702">
    <property type="entry name" value="CASP_dom"/>
</dbReference>